<keyword evidence="1" id="KW-0812">Transmembrane</keyword>
<dbReference type="AlphaFoldDB" id="A0A517WDM5"/>
<gene>
    <name evidence="2" type="ORF">V6x_30550</name>
</gene>
<reference evidence="2 3" key="1">
    <citation type="submission" date="2019-02" db="EMBL/GenBank/DDBJ databases">
        <title>Deep-cultivation of Planctomycetes and their phenomic and genomic characterization uncovers novel biology.</title>
        <authorList>
            <person name="Wiegand S."/>
            <person name="Jogler M."/>
            <person name="Boedeker C."/>
            <person name="Pinto D."/>
            <person name="Vollmers J."/>
            <person name="Rivas-Marin E."/>
            <person name="Kohn T."/>
            <person name="Peeters S.H."/>
            <person name="Heuer A."/>
            <person name="Rast P."/>
            <person name="Oberbeckmann S."/>
            <person name="Bunk B."/>
            <person name="Jeske O."/>
            <person name="Meyerdierks A."/>
            <person name="Storesund J.E."/>
            <person name="Kallscheuer N."/>
            <person name="Luecker S."/>
            <person name="Lage O.M."/>
            <person name="Pohl T."/>
            <person name="Merkel B.J."/>
            <person name="Hornburger P."/>
            <person name="Mueller R.-W."/>
            <person name="Bruemmer F."/>
            <person name="Labrenz M."/>
            <person name="Spormann A.M."/>
            <person name="Op den Camp H."/>
            <person name="Overmann J."/>
            <person name="Amann R."/>
            <person name="Jetten M.S.M."/>
            <person name="Mascher T."/>
            <person name="Medema M.H."/>
            <person name="Devos D.P."/>
            <person name="Kaster A.-K."/>
            <person name="Ovreas L."/>
            <person name="Rohde M."/>
            <person name="Galperin M.Y."/>
            <person name="Jogler C."/>
        </authorList>
    </citation>
    <scope>NUCLEOTIDE SEQUENCE [LARGE SCALE GENOMIC DNA]</scope>
    <source>
        <strain evidence="2 3">V6</strain>
    </source>
</reference>
<dbReference type="Proteomes" id="UP000320722">
    <property type="component" value="Chromosome"/>
</dbReference>
<keyword evidence="1" id="KW-1133">Transmembrane helix</keyword>
<evidence type="ECO:0000313" key="2">
    <source>
        <dbReference type="EMBL" id="QDU03337.1"/>
    </source>
</evidence>
<protein>
    <submittedName>
        <fullName evidence="2">Uncharacterized protein</fullName>
    </submittedName>
</protein>
<organism evidence="2 3">
    <name type="scientific">Gimesia chilikensis</name>
    <dbReference type="NCBI Taxonomy" id="2605989"/>
    <lineage>
        <taxon>Bacteria</taxon>
        <taxon>Pseudomonadati</taxon>
        <taxon>Planctomycetota</taxon>
        <taxon>Planctomycetia</taxon>
        <taxon>Planctomycetales</taxon>
        <taxon>Planctomycetaceae</taxon>
        <taxon>Gimesia</taxon>
    </lineage>
</organism>
<feature type="transmembrane region" description="Helical" evidence="1">
    <location>
        <begin position="7"/>
        <end position="26"/>
    </location>
</feature>
<sequence length="197" mass="22176">MSFVYKIIKSYLFVAPYFILISFSYAEVKRSAAEKNMEWGAPTQDVSASIATTKVTYVVGEPIPIIYRLKNDSNNNIWISVSDPLSDFDINVTGIGFGVVSRKDFNRKVNRVDIPLTLYGKQRKLLSLEASARAAMLSPGKQFKSHFGAYSLSRLYDMSIAGEYEIKISQKLTFHGSQEIINLDSNTLKIKVVNRVE</sequence>
<accession>A0A517WDM5</accession>
<dbReference type="EMBL" id="CP036347">
    <property type="protein sequence ID" value="QDU03337.1"/>
    <property type="molecule type" value="Genomic_DNA"/>
</dbReference>
<evidence type="ECO:0000313" key="3">
    <source>
        <dbReference type="Proteomes" id="UP000320722"/>
    </source>
</evidence>
<dbReference type="RefSeq" id="WP_145041091.1">
    <property type="nucleotide sequence ID" value="NZ_CP036347.1"/>
</dbReference>
<name>A0A517WDM5_9PLAN</name>
<keyword evidence="1" id="KW-0472">Membrane</keyword>
<proteinExistence type="predicted"/>
<evidence type="ECO:0000256" key="1">
    <source>
        <dbReference type="SAM" id="Phobius"/>
    </source>
</evidence>